<dbReference type="GO" id="GO:0005634">
    <property type="term" value="C:nucleus"/>
    <property type="evidence" value="ECO:0007669"/>
    <property type="project" value="InterPro"/>
</dbReference>
<dbReference type="PROSITE" id="PS51915">
    <property type="entry name" value="ZAD"/>
    <property type="match status" value="1"/>
</dbReference>
<keyword evidence="1" id="KW-0863">Zinc-finger</keyword>
<evidence type="ECO:0000313" key="4">
    <source>
        <dbReference type="Proteomes" id="UP001168972"/>
    </source>
</evidence>
<dbReference type="EMBL" id="JAQQBR010000004">
    <property type="protein sequence ID" value="KAK0178849.1"/>
    <property type="molecule type" value="Genomic_DNA"/>
</dbReference>
<comment type="caution">
    <text evidence="3">The sequence shown here is derived from an EMBL/GenBank/DDBJ whole genome shotgun (WGS) entry which is preliminary data.</text>
</comment>
<evidence type="ECO:0000259" key="2">
    <source>
        <dbReference type="PROSITE" id="PS51915"/>
    </source>
</evidence>
<name>A0AA39G115_MICHY</name>
<accession>A0AA39G115</accession>
<reference evidence="3" key="1">
    <citation type="journal article" date="2023" name="bioRxiv">
        <title>Scaffold-level genome assemblies of two parasitoid biocontrol wasps reveal the parthenogenesis mechanism and an associated novel virus.</title>
        <authorList>
            <person name="Inwood S."/>
            <person name="Skelly J."/>
            <person name="Guhlin J."/>
            <person name="Harrop T."/>
            <person name="Goldson S."/>
            <person name="Dearden P."/>
        </authorList>
    </citation>
    <scope>NUCLEOTIDE SEQUENCE</scope>
    <source>
        <strain evidence="3">Lincoln</strain>
        <tissue evidence="3">Whole body</tissue>
    </source>
</reference>
<dbReference type="Proteomes" id="UP001168972">
    <property type="component" value="Unassembled WGS sequence"/>
</dbReference>
<evidence type="ECO:0000313" key="3">
    <source>
        <dbReference type="EMBL" id="KAK0178849.1"/>
    </source>
</evidence>
<dbReference type="GO" id="GO:0008270">
    <property type="term" value="F:zinc ion binding"/>
    <property type="evidence" value="ECO:0007669"/>
    <property type="project" value="UniProtKB-UniRule"/>
</dbReference>
<dbReference type="SMART" id="SM00868">
    <property type="entry name" value="zf-AD"/>
    <property type="match status" value="1"/>
</dbReference>
<feature type="binding site" evidence="1">
    <location>
        <position position="17"/>
    </location>
    <ligand>
        <name>Zn(2+)</name>
        <dbReference type="ChEBI" id="CHEBI:29105"/>
    </ligand>
</feature>
<feature type="domain" description="ZAD" evidence="2">
    <location>
        <begin position="12"/>
        <end position="87"/>
    </location>
</feature>
<feature type="binding site" evidence="1">
    <location>
        <position position="14"/>
    </location>
    <ligand>
        <name>Zn(2+)</name>
        <dbReference type="ChEBI" id="CHEBI:29105"/>
    </ligand>
</feature>
<evidence type="ECO:0000256" key="1">
    <source>
        <dbReference type="PROSITE-ProRule" id="PRU01263"/>
    </source>
</evidence>
<dbReference type="PANTHER" id="PTHR39942">
    <property type="entry name" value="BCDNA.LD26519-RELATED"/>
    <property type="match status" value="1"/>
</dbReference>
<feature type="binding site" evidence="1">
    <location>
        <position position="60"/>
    </location>
    <ligand>
        <name>Zn(2+)</name>
        <dbReference type="ChEBI" id="CHEBI:29105"/>
    </ligand>
</feature>
<keyword evidence="4" id="KW-1185">Reference proteome</keyword>
<sequence>MAMNNDDFSFSELCRLCSLKSNNQMQIFDKEGEQRQLLFKIRSCIPSVITKEDALPKNICQKCVYKLDMFYEFRVSCMTTETVLKNYSESLKHLAQSVNSQGVADR</sequence>
<dbReference type="SUPFAM" id="SSF57716">
    <property type="entry name" value="Glucocorticoid receptor-like (DNA-binding domain)"/>
    <property type="match status" value="1"/>
</dbReference>
<dbReference type="Gene3D" id="3.40.1800.20">
    <property type="match status" value="1"/>
</dbReference>
<organism evidence="3 4">
    <name type="scientific">Microctonus hyperodae</name>
    <name type="common">Parasitoid wasp</name>
    <dbReference type="NCBI Taxonomy" id="165561"/>
    <lineage>
        <taxon>Eukaryota</taxon>
        <taxon>Metazoa</taxon>
        <taxon>Ecdysozoa</taxon>
        <taxon>Arthropoda</taxon>
        <taxon>Hexapoda</taxon>
        <taxon>Insecta</taxon>
        <taxon>Pterygota</taxon>
        <taxon>Neoptera</taxon>
        <taxon>Endopterygota</taxon>
        <taxon>Hymenoptera</taxon>
        <taxon>Apocrita</taxon>
        <taxon>Ichneumonoidea</taxon>
        <taxon>Braconidae</taxon>
        <taxon>Euphorinae</taxon>
        <taxon>Microctonus</taxon>
    </lineage>
</organism>
<proteinExistence type="predicted"/>
<keyword evidence="1" id="KW-0862">Zinc</keyword>
<dbReference type="InterPro" id="IPR012934">
    <property type="entry name" value="Znf_AD"/>
</dbReference>
<dbReference type="Pfam" id="PF07776">
    <property type="entry name" value="zf-AD"/>
    <property type="match status" value="1"/>
</dbReference>
<dbReference type="PANTHER" id="PTHR39942:SF1">
    <property type="entry name" value="BCDNA.LD26519-RELATED"/>
    <property type="match status" value="1"/>
</dbReference>
<protein>
    <recommendedName>
        <fullName evidence="2">ZAD domain-containing protein</fullName>
    </recommendedName>
</protein>
<feature type="binding site" evidence="1">
    <location>
        <position position="63"/>
    </location>
    <ligand>
        <name>Zn(2+)</name>
        <dbReference type="ChEBI" id="CHEBI:29105"/>
    </ligand>
</feature>
<reference evidence="3" key="2">
    <citation type="submission" date="2023-03" db="EMBL/GenBank/DDBJ databases">
        <authorList>
            <person name="Inwood S.N."/>
            <person name="Skelly J.G."/>
            <person name="Guhlin J."/>
            <person name="Harrop T.W.R."/>
            <person name="Goldson S.G."/>
            <person name="Dearden P.K."/>
        </authorList>
    </citation>
    <scope>NUCLEOTIDE SEQUENCE</scope>
    <source>
        <strain evidence="3">Lincoln</strain>
        <tissue evidence="3">Whole body</tissue>
    </source>
</reference>
<gene>
    <name evidence="3" type="ORF">PV327_007696</name>
</gene>
<dbReference type="AlphaFoldDB" id="A0AA39G115"/>
<keyword evidence="1" id="KW-0479">Metal-binding</keyword>